<accession>E5A2A0</accession>
<protein>
    <submittedName>
        <fullName evidence="1">Predicted protein</fullName>
    </submittedName>
</protein>
<dbReference type="Proteomes" id="UP000002668">
    <property type="component" value="Genome"/>
</dbReference>
<sequence>MSYSARDVVLNKVNLSCNRSIIFTLSHNHLSHKNARYPLSLHRVHLPSQETPPQYPSTHDKVQAATPTNAVEHVGKESGAWMTLILLIRETRGSVQ</sequence>
<gene>
    <name evidence="1" type="ORF">LEMA_uP089440.1</name>
</gene>
<dbReference type="InParanoid" id="E5A2A0"/>
<dbReference type="GeneID" id="13281633"/>
<dbReference type="HOGENOM" id="CLU_2360110_0_0_1"/>
<dbReference type="AlphaFoldDB" id="E5A2A0"/>
<evidence type="ECO:0000313" key="1">
    <source>
        <dbReference type="EMBL" id="CBX97535.1"/>
    </source>
</evidence>
<reference evidence="2" key="1">
    <citation type="journal article" date="2011" name="Nat. Commun.">
        <title>Effector diversification within compartments of the Leptosphaeria maculans genome affected by Repeat-Induced Point mutations.</title>
        <authorList>
            <person name="Rouxel T."/>
            <person name="Grandaubert J."/>
            <person name="Hane J.K."/>
            <person name="Hoede C."/>
            <person name="van de Wouw A.P."/>
            <person name="Couloux A."/>
            <person name="Dominguez V."/>
            <person name="Anthouard V."/>
            <person name="Bally P."/>
            <person name="Bourras S."/>
            <person name="Cozijnsen A.J."/>
            <person name="Ciuffetti L.M."/>
            <person name="Degrave A."/>
            <person name="Dilmaghani A."/>
            <person name="Duret L."/>
            <person name="Fudal I."/>
            <person name="Goodwin S.B."/>
            <person name="Gout L."/>
            <person name="Glaser N."/>
            <person name="Linglin J."/>
            <person name="Kema G.H.J."/>
            <person name="Lapalu N."/>
            <person name="Lawrence C.B."/>
            <person name="May K."/>
            <person name="Meyer M."/>
            <person name="Ollivier B."/>
            <person name="Poulain J."/>
            <person name="Schoch C.L."/>
            <person name="Simon A."/>
            <person name="Spatafora J.W."/>
            <person name="Stachowiak A."/>
            <person name="Turgeon B.G."/>
            <person name="Tyler B.M."/>
            <person name="Vincent D."/>
            <person name="Weissenbach J."/>
            <person name="Amselem J."/>
            <person name="Quesneville H."/>
            <person name="Oliver R.P."/>
            <person name="Wincker P."/>
            <person name="Balesdent M.-H."/>
            <person name="Howlett B.J."/>
        </authorList>
    </citation>
    <scope>NUCLEOTIDE SEQUENCE [LARGE SCALE GENOMIC DNA]</scope>
    <source>
        <strain evidence="2">JN3 / isolate v23.1.3 / race Av1-4-5-6-7-8</strain>
    </source>
</reference>
<keyword evidence="2" id="KW-1185">Reference proteome</keyword>
<name>E5A2A0_LEPMJ</name>
<dbReference type="VEuPathDB" id="FungiDB:LEMA_uP089440.1"/>
<proteinExistence type="predicted"/>
<evidence type="ECO:0000313" key="2">
    <source>
        <dbReference type="Proteomes" id="UP000002668"/>
    </source>
</evidence>
<dbReference type="EMBL" id="FP929132">
    <property type="protein sequence ID" value="CBX97535.1"/>
    <property type="molecule type" value="Genomic_DNA"/>
</dbReference>
<organism evidence="2">
    <name type="scientific">Leptosphaeria maculans (strain JN3 / isolate v23.1.3 / race Av1-4-5-6-7-8)</name>
    <name type="common">Blackleg fungus</name>
    <name type="synonym">Phoma lingam</name>
    <dbReference type="NCBI Taxonomy" id="985895"/>
    <lineage>
        <taxon>Eukaryota</taxon>
        <taxon>Fungi</taxon>
        <taxon>Dikarya</taxon>
        <taxon>Ascomycota</taxon>
        <taxon>Pezizomycotina</taxon>
        <taxon>Dothideomycetes</taxon>
        <taxon>Pleosporomycetidae</taxon>
        <taxon>Pleosporales</taxon>
        <taxon>Pleosporineae</taxon>
        <taxon>Leptosphaeriaceae</taxon>
        <taxon>Plenodomus</taxon>
        <taxon>Plenodomus lingam/Leptosphaeria maculans species complex</taxon>
    </lineage>
</organism>